<sequence length="562" mass="63235">MSAGFKLIYWEFPFLFFFSFLDIPFRYIYYIKQQVCDEWEDLAGFLGFDPPAIKNIKARNPDDTSRCRDLLGEWQRRKGDAATMRVVMEALSDMGLDGVLDGLKQKYPELKKEPMPQSGPIKKTMREAAGPAETPGGSGGGEGTSAETITASKRRRKSVICFWLFKGSSSKPVVLMLNDEYGTSKGGISTIHRGMACLLVSKGARVYSTVLEATEADIRDAEADGVVLIFPKTFKGDLREPDLKWLIFDHQSRYPDLPSDVDFILGHVNITSRAARQIKEQRFPNAKVVQVTHVIPEDVGYYKSDAKVMTMGEESDSILEDLLHADVIVSVGPLMYDYYKSQTRQVKPHLEFLPKPSDIFSSTKVTYVDTQTKVVLSIGRVKGVERLEGYDLAANSMGKVLDLLPHARWRARGVSEEDFPESKAIIQANMKNGKFEFTPLKYGTQEDLSRDMQQAHVVLMPSRAEPFGLVGLEAIAAGVPVLVSHKSGLAWFLRSQHPEFDRPIVEIEDDDEEAAKTLAKRIIKILTDGNREFQAARELKKKLLESKYWEESHRVFLEAFGL</sequence>
<name>A0A6P4ZMA5_BRABE</name>
<keyword evidence="2" id="KW-0472">Membrane</keyword>
<dbReference type="InterPro" id="IPR011029">
    <property type="entry name" value="DEATH-like_dom_sf"/>
</dbReference>
<feature type="transmembrane region" description="Helical" evidence="2">
    <location>
        <begin position="7"/>
        <end position="29"/>
    </location>
</feature>
<dbReference type="SUPFAM" id="SSF47986">
    <property type="entry name" value="DEATH domain"/>
    <property type="match status" value="1"/>
</dbReference>
<dbReference type="KEGG" id="bbel:109475836"/>
<keyword evidence="4" id="KW-1185">Reference proteome</keyword>
<accession>A0A6P4ZMA5</accession>
<dbReference type="GO" id="GO:0006915">
    <property type="term" value="P:apoptotic process"/>
    <property type="evidence" value="ECO:0007669"/>
    <property type="project" value="TreeGrafter"/>
</dbReference>
<dbReference type="InterPro" id="IPR000488">
    <property type="entry name" value="Death_dom"/>
</dbReference>
<dbReference type="GeneID" id="109475836"/>
<dbReference type="OrthoDB" id="5978302at2759"/>
<evidence type="ECO:0000256" key="1">
    <source>
        <dbReference type="SAM" id="MobiDB-lite"/>
    </source>
</evidence>
<gene>
    <name evidence="5" type="primary">LOC109475836</name>
</gene>
<protein>
    <submittedName>
        <fullName evidence="5">Uncharacterized protein LOC109475836</fullName>
    </submittedName>
</protein>
<feature type="region of interest" description="Disordered" evidence="1">
    <location>
        <begin position="111"/>
        <end position="150"/>
    </location>
</feature>
<keyword evidence="2" id="KW-0812">Transmembrane</keyword>
<dbReference type="PROSITE" id="PS00061">
    <property type="entry name" value="ADH_SHORT"/>
    <property type="match status" value="1"/>
</dbReference>
<dbReference type="GO" id="GO:0005737">
    <property type="term" value="C:cytoplasm"/>
    <property type="evidence" value="ECO:0007669"/>
    <property type="project" value="TreeGrafter"/>
</dbReference>
<dbReference type="Proteomes" id="UP000515135">
    <property type="component" value="Unplaced"/>
</dbReference>
<reference evidence="5" key="1">
    <citation type="submission" date="2025-08" db="UniProtKB">
        <authorList>
            <consortium name="RefSeq"/>
        </authorList>
    </citation>
    <scope>IDENTIFICATION</scope>
    <source>
        <tissue evidence="5">Gonad</tissue>
    </source>
</reference>
<dbReference type="PANTHER" id="PTHR10454">
    <property type="entry name" value="CASPASE"/>
    <property type="match status" value="1"/>
</dbReference>
<evidence type="ECO:0000313" key="4">
    <source>
        <dbReference type="Proteomes" id="UP000515135"/>
    </source>
</evidence>
<dbReference type="RefSeq" id="XP_019632197.1">
    <property type="nucleotide sequence ID" value="XM_019776638.1"/>
</dbReference>
<keyword evidence="2" id="KW-1133">Transmembrane helix</keyword>
<dbReference type="SUPFAM" id="SSF53756">
    <property type="entry name" value="UDP-Glycosyltransferase/glycogen phosphorylase"/>
    <property type="match status" value="1"/>
</dbReference>
<dbReference type="FunFam" id="3.40.50.2000:FF:000190">
    <property type="entry name" value="Uncharacterized protein"/>
    <property type="match status" value="1"/>
</dbReference>
<dbReference type="PROSITE" id="PS50017">
    <property type="entry name" value="DEATH_DOMAIN"/>
    <property type="match status" value="1"/>
</dbReference>
<dbReference type="Pfam" id="PF20706">
    <property type="entry name" value="GT4-conflict"/>
    <property type="match status" value="1"/>
</dbReference>
<dbReference type="Pfam" id="PF00531">
    <property type="entry name" value="Death"/>
    <property type="match status" value="1"/>
</dbReference>
<dbReference type="GO" id="GO:0043525">
    <property type="term" value="P:positive regulation of neuron apoptotic process"/>
    <property type="evidence" value="ECO:0007669"/>
    <property type="project" value="TreeGrafter"/>
</dbReference>
<dbReference type="CDD" id="cd01670">
    <property type="entry name" value="Death"/>
    <property type="match status" value="1"/>
</dbReference>
<evidence type="ECO:0000313" key="5">
    <source>
        <dbReference type="RefSeq" id="XP_019632197.1"/>
    </source>
</evidence>
<dbReference type="InterPro" id="IPR020904">
    <property type="entry name" value="Sc_DH/Rdtase_CS"/>
</dbReference>
<evidence type="ECO:0000256" key="2">
    <source>
        <dbReference type="SAM" id="Phobius"/>
    </source>
</evidence>
<dbReference type="AlphaFoldDB" id="A0A6P4ZMA5"/>
<dbReference type="CDD" id="cd03801">
    <property type="entry name" value="GT4_PimA-like"/>
    <property type="match status" value="1"/>
</dbReference>
<evidence type="ECO:0000259" key="3">
    <source>
        <dbReference type="PROSITE" id="PS50017"/>
    </source>
</evidence>
<dbReference type="GO" id="GO:0006508">
    <property type="term" value="P:proteolysis"/>
    <property type="evidence" value="ECO:0007669"/>
    <property type="project" value="InterPro"/>
</dbReference>
<organism evidence="4 5">
    <name type="scientific">Branchiostoma belcheri</name>
    <name type="common">Amphioxus</name>
    <dbReference type="NCBI Taxonomy" id="7741"/>
    <lineage>
        <taxon>Eukaryota</taxon>
        <taxon>Metazoa</taxon>
        <taxon>Chordata</taxon>
        <taxon>Cephalochordata</taxon>
        <taxon>Leptocardii</taxon>
        <taxon>Amphioxiformes</taxon>
        <taxon>Branchiostomatidae</taxon>
        <taxon>Branchiostoma</taxon>
    </lineage>
</organism>
<dbReference type="GO" id="GO:0004197">
    <property type="term" value="F:cysteine-type endopeptidase activity"/>
    <property type="evidence" value="ECO:0007669"/>
    <property type="project" value="InterPro"/>
</dbReference>
<dbReference type="Gene3D" id="3.40.50.2000">
    <property type="entry name" value="Glycogen Phosphorylase B"/>
    <property type="match status" value="1"/>
</dbReference>
<dbReference type="Gene3D" id="1.10.533.10">
    <property type="entry name" value="Death Domain, Fas"/>
    <property type="match status" value="1"/>
</dbReference>
<dbReference type="GO" id="GO:0007165">
    <property type="term" value="P:signal transduction"/>
    <property type="evidence" value="ECO:0007669"/>
    <property type="project" value="InterPro"/>
</dbReference>
<feature type="domain" description="Death" evidence="3">
    <location>
        <begin position="38"/>
        <end position="107"/>
    </location>
</feature>
<proteinExistence type="predicted"/>
<dbReference type="InterPro" id="IPR002398">
    <property type="entry name" value="Pept_C14"/>
</dbReference>
<dbReference type="PANTHER" id="PTHR10454:SF248">
    <property type="entry name" value="CASPASE-8-LIKE"/>
    <property type="match status" value="1"/>
</dbReference>